<dbReference type="KEGG" id="aft:BBF96_04075"/>
<dbReference type="PANTHER" id="PTHR43877:SF2">
    <property type="entry name" value="AMINOALKYLPHOSPHONATE N-ACETYLTRANSFERASE-RELATED"/>
    <property type="match status" value="1"/>
</dbReference>
<dbReference type="PANTHER" id="PTHR43877">
    <property type="entry name" value="AMINOALKYLPHOSPHONATE N-ACETYLTRANSFERASE-RELATED-RELATED"/>
    <property type="match status" value="1"/>
</dbReference>
<dbReference type="Proteomes" id="UP000267250">
    <property type="component" value="Chromosome"/>
</dbReference>
<dbReference type="OrthoDB" id="9792929at2"/>
<organism evidence="4 5">
    <name type="scientific">Anoxybacter fermentans</name>
    <dbReference type="NCBI Taxonomy" id="1323375"/>
    <lineage>
        <taxon>Bacteria</taxon>
        <taxon>Bacillati</taxon>
        <taxon>Bacillota</taxon>
        <taxon>Clostridia</taxon>
        <taxon>Halanaerobiales</taxon>
        <taxon>Anoxybacter</taxon>
    </lineage>
</organism>
<keyword evidence="5" id="KW-1185">Reference proteome</keyword>
<reference evidence="4 5" key="1">
    <citation type="submission" date="2016-07" db="EMBL/GenBank/DDBJ databases">
        <title>Genome and transcriptome analysis of iron-reducing fermentative bacteria Anoxybacter fermentans.</title>
        <authorList>
            <person name="Zeng X."/>
            <person name="Shao Z."/>
        </authorList>
    </citation>
    <scope>NUCLEOTIDE SEQUENCE [LARGE SCALE GENOMIC DNA]</scope>
    <source>
        <strain evidence="4 5">DY22613</strain>
    </source>
</reference>
<evidence type="ECO:0000259" key="3">
    <source>
        <dbReference type="PROSITE" id="PS51186"/>
    </source>
</evidence>
<sequence>MVQIREANEEDLDAILTLWEEFTQYLQKVEPDFFQLKTNAREIYQKRLKEQINLSNNLVIVVEDEGKLVGYHIASIRYPGEVFIQEPYGHISDLYLKADYRGIEIGRRLVQYTKKWLKERGISHLNVKTFTDNPGGVVFWEKNGFEKYEVTFKCNLKKF</sequence>
<dbReference type="InterPro" id="IPR050832">
    <property type="entry name" value="Bact_Acetyltransf"/>
</dbReference>
<protein>
    <recommendedName>
        <fullName evidence="3">N-acetyltransferase domain-containing protein</fullName>
    </recommendedName>
</protein>
<dbReference type="CDD" id="cd04301">
    <property type="entry name" value="NAT_SF"/>
    <property type="match status" value="1"/>
</dbReference>
<evidence type="ECO:0000313" key="4">
    <source>
        <dbReference type="EMBL" id="AZR72637.1"/>
    </source>
</evidence>
<dbReference type="InterPro" id="IPR016181">
    <property type="entry name" value="Acyl_CoA_acyltransferase"/>
</dbReference>
<proteinExistence type="predicted"/>
<feature type="domain" description="N-acetyltransferase" evidence="3">
    <location>
        <begin position="2"/>
        <end position="159"/>
    </location>
</feature>
<evidence type="ECO:0000256" key="1">
    <source>
        <dbReference type="ARBA" id="ARBA00022679"/>
    </source>
</evidence>
<gene>
    <name evidence="4" type="ORF">BBF96_04075</name>
</gene>
<dbReference type="EMBL" id="CP016379">
    <property type="protein sequence ID" value="AZR72637.1"/>
    <property type="molecule type" value="Genomic_DNA"/>
</dbReference>
<name>A0A3Q9HPB8_9FIRM</name>
<keyword evidence="1" id="KW-0808">Transferase</keyword>
<accession>A0A3Q9HPB8</accession>
<dbReference type="RefSeq" id="WP_127015966.1">
    <property type="nucleotide sequence ID" value="NZ_CP016379.1"/>
</dbReference>
<keyword evidence="2" id="KW-0012">Acyltransferase</keyword>
<dbReference type="PROSITE" id="PS51186">
    <property type="entry name" value="GNAT"/>
    <property type="match status" value="1"/>
</dbReference>
<dbReference type="Gene3D" id="3.40.630.30">
    <property type="match status" value="1"/>
</dbReference>
<dbReference type="GO" id="GO:0016747">
    <property type="term" value="F:acyltransferase activity, transferring groups other than amino-acyl groups"/>
    <property type="evidence" value="ECO:0007669"/>
    <property type="project" value="InterPro"/>
</dbReference>
<dbReference type="SUPFAM" id="SSF55729">
    <property type="entry name" value="Acyl-CoA N-acyltransferases (Nat)"/>
    <property type="match status" value="1"/>
</dbReference>
<dbReference type="Pfam" id="PF00583">
    <property type="entry name" value="Acetyltransf_1"/>
    <property type="match status" value="1"/>
</dbReference>
<dbReference type="InterPro" id="IPR000182">
    <property type="entry name" value="GNAT_dom"/>
</dbReference>
<dbReference type="AlphaFoldDB" id="A0A3Q9HPB8"/>
<evidence type="ECO:0000313" key="5">
    <source>
        <dbReference type="Proteomes" id="UP000267250"/>
    </source>
</evidence>
<evidence type="ECO:0000256" key="2">
    <source>
        <dbReference type="ARBA" id="ARBA00023315"/>
    </source>
</evidence>